<dbReference type="InterPro" id="IPR018247">
    <property type="entry name" value="EF_Hand_1_Ca_BS"/>
</dbReference>
<feature type="compositionally biased region" description="Polar residues" evidence="12">
    <location>
        <begin position="234"/>
        <end position="251"/>
    </location>
</feature>
<evidence type="ECO:0000256" key="5">
    <source>
        <dbReference type="ARBA" id="ARBA00022833"/>
    </source>
</evidence>
<dbReference type="GO" id="GO:0031445">
    <property type="term" value="P:regulation of heterochromatin formation"/>
    <property type="evidence" value="ECO:0007669"/>
    <property type="project" value="TreeGrafter"/>
</dbReference>
<dbReference type="PRINTS" id="PR00503">
    <property type="entry name" value="BROMODOMAIN"/>
</dbReference>
<keyword evidence="4" id="KW-0863">Zinc-finger</keyword>
<dbReference type="SMART" id="SM00249">
    <property type="entry name" value="PHD"/>
    <property type="match status" value="1"/>
</dbReference>
<keyword evidence="5" id="KW-0862">Zinc</keyword>
<keyword evidence="2" id="KW-0597">Phosphoprotein</keyword>
<comment type="subcellular location">
    <subcellularLocation>
        <location evidence="1">Nucleus</location>
    </subcellularLocation>
</comment>
<feature type="compositionally biased region" description="Basic and acidic residues" evidence="12">
    <location>
        <begin position="489"/>
        <end position="498"/>
    </location>
</feature>
<dbReference type="PROSITE" id="PS00633">
    <property type="entry name" value="BROMODOMAIN_1"/>
    <property type="match status" value="1"/>
</dbReference>
<dbReference type="InterPro" id="IPR036427">
    <property type="entry name" value="Bromodomain-like_sf"/>
</dbReference>
<feature type="compositionally biased region" description="Polar residues" evidence="12">
    <location>
        <begin position="21"/>
        <end position="33"/>
    </location>
</feature>
<evidence type="ECO:0000259" key="13">
    <source>
        <dbReference type="PROSITE" id="PS50014"/>
    </source>
</evidence>
<dbReference type="Pfam" id="PF00628">
    <property type="entry name" value="PHD"/>
    <property type="match status" value="1"/>
</dbReference>
<keyword evidence="8" id="KW-0103">Bromodomain</keyword>
<keyword evidence="9" id="KW-0804">Transcription</keyword>
<dbReference type="PROSITE" id="PS00018">
    <property type="entry name" value="EF_HAND_1"/>
    <property type="match status" value="1"/>
</dbReference>
<feature type="compositionally biased region" description="Low complexity" evidence="12">
    <location>
        <begin position="475"/>
        <end position="488"/>
    </location>
</feature>
<evidence type="ECO:0000256" key="4">
    <source>
        <dbReference type="ARBA" id="ARBA00022771"/>
    </source>
</evidence>
<dbReference type="Gene3D" id="1.20.920.10">
    <property type="entry name" value="Bromodomain-like"/>
    <property type="match status" value="1"/>
</dbReference>
<dbReference type="SUPFAM" id="SSF47370">
    <property type="entry name" value="Bromodomain"/>
    <property type="match status" value="1"/>
</dbReference>
<dbReference type="InterPro" id="IPR019787">
    <property type="entry name" value="Znf_PHD-finger"/>
</dbReference>
<feature type="region of interest" description="Disordered" evidence="12">
    <location>
        <begin position="225"/>
        <end position="287"/>
    </location>
</feature>
<evidence type="ECO:0000256" key="9">
    <source>
        <dbReference type="ARBA" id="ARBA00023163"/>
    </source>
</evidence>
<evidence type="ECO:0000256" key="2">
    <source>
        <dbReference type="ARBA" id="ARBA00022553"/>
    </source>
</evidence>
<feature type="region of interest" description="Disordered" evidence="12">
    <location>
        <begin position="16"/>
        <end position="95"/>
    </location>
</feature>
<keyword evidence="7" id="KW-0175">Coiled coil</keyword>
<dbReference type="InterPro" id="IPR047171">
    <property type="entry name" value="BAZ1A"/>
</dbReference>
<dbReference type="GO" id="GO:0008623">
    <property type="term" value="C:CHRAC"/>
    <property type="evidence" value="ECO:0007669"/>
    <property type="project" value="TreeGrafter"/>
</dbReference>
<sequence>MFEPFTEAVALERAKEILNARENQQSTTSPSASSDKENKVGNSSLKSSAHSRKNQQKVLGAKNGATEASVSDNSSSNSTNESNLNTNIEESTDLPIKEEGGKTICSCDDVDSLIDNLNPRGVRERELRERLIAEKRKIYLCLNKFEIETKLIQPDFKTDGSTDLASVIDIALRDQILDLEEKIFFGTLGTLKVQSREKWQSALQNGDYDKQCDILKWNGSISRDTPIDSHTASRSESPTMNGVSQESSSQMVDEKFLKEPLSESEKEKKKRLKEGEKEEDENEDTSKAQDILSPLQFWERSLMNCTSYAQLFIHLTTLENSIVWSRSTMNARCRICRRKSDPENMLLCDGCDRGHHMYCLKPALKTVPVDDWSVFKTTEEDDNDDSDNLDAAQNQSDVSDNEESVVEEEELEEVGDKVDESDNNEINHEEMMELDDEIVNDTPLPPSKKKSKITQLLGKRRSATEANEKIHKTAQESSSSGNNSGAETSENKGGERSLRASGRSKSKRNLDPQLLSSNEEEGAEDYRPTVLEDLLNSMMKHPSGWPFDRPITKADAPDYHKIIKKPMDLGTIRSNLNRMKYKSNDKVLRDIKLVFENCFRYNREEVEEYRCGVRLEQFFNKEVERLGFTFPSPSDSEEKRPSKRKRKTL</sequence>
<keyword evidence="15" id="KW-1185">Reference proteome</keyword>
<feature type="compositionally biased region" description="Basic and acidic residues" evidence="12">
    <location>
        <begin position="462"/>
        <end position="474"/>
    </location>
</feature>
<feature type="region of interest" description="Disordered" evidence="12">
    <location>
        <begin position="630"/>
        <end position="649"/>
    </location>
</feature>
<dbReference type="SUPFAM" id="SSF57903">
    <property type="entry name" value="FYVE/PHD zinc finger"/>
    <property type="match status" value="1"/>
</dbReference>
<dbReference type="SMART" id="SM00297">
    <property type="entry name" value="BROMO"/>
    <property type="match status" value="1"/>
</dbReference>
<evidence type="ECO:0000313" key="14">
    <source>
        <dbReference type="EMBL" id="CAF2944487.1"/>
    </source>
</evidence>
<organism evidence="14 15">
    <name type="scientific">Lepeophtheirus salmonis</name>
    <name type="common">Salmon louse</name>
    <name type="synonym">Caligus salmonis</name>
    <dbReference type="NCBI Taxonomy" id="72036"/>
    <lineage>
        <taxon>Eukaryota</taxon>
        <taxon>Metazoa</taxon>
        <taxon>Ecdysozoa</taxon>
        <taxon>Arthropoda</taxon>
        <taxon>Crustacea</taxon>
        <taxon>Multicrustacea</taxon>
        <taxon>Hexanauplia</taxon>
        <taxon>Copepoda</taxon>
        <taxon>Siphonostomatoida</taxon>
        <taxon>Caligidae</taxon>
        <taxon>Lepeophtheirus</taxon>
    </lineage>
</organism>
<feature type="compositionally biased region" description="Basic and acidic residues" evidence="12">
    <location>
        <begin position="414"/>
        <end position="431"/>
    </location>
</feature>
<dbReference type="InterPro" id="IPR011011">
    <property type="entry name" value="Znf_FYVE_PHD"/>
</dbReference>
<dbReference type="PANTHER" id="PTHR46510">
    <property type="entry name" value="BROMODOMAIN ADJACENT TO ZINC FINGER DOMAIN PROTEIN 1A"/>
    <property type="match status" value="1"/>
</dbReference>
<accession>A0A7R8H8S1</accession>
<name>A0A7R8H8S1_LEPSM</name>
<evidence type="ECO:0000256" key="12">
    <source>
        <dbReference type="SAM" id="MobiDB-lite"/>
    </source>
</evidence>
<feature type="region of interest" description="Disordered" evidence="12">
    <location>
        <begin position="377"/>
        <end position="525"/>
    </location>
</feature>
<dbReference type="GO" id="GO:0003677">
    <property type="term" value="F:DNA binding"/>
    <property type="evidence" value="ECO:0007669"/>
    <property type="project" value="TreeGrafter"/>
</dbReference>
<reference evidence="14" key="1">
    <citation type="submission" date="2021-02" db="EMBL/GenBank/DDBJ databases">
        <authorList>
            <person name="Bekaert M."/>
        </authorList>
    </citation>
    <scope>NUCLEOTIDE SEQUENCE</scope>
    <source>
        <strain evidence="14">IoA-00</strain>
    </source>
</reference>
<evidence type="ECO:0000256" key="8">
    <source>
        <dbReference type="ARBA" id="ARBA00023117"/>
    </source>
</evidence>
<dbReference type="EMBL" id="HG994584">
    <property type="protein sequence ID" value="CAF2944487.1"/>
    <property type="molecule type" value="Genomic_DNA"/>
</dbReference>
<dbReference type="InterPro" id="IPR018359">
    <property type="entry name" value="Bromodomain_CS"/>
</dbReference>
<evidence type="ECO:0000313" key="15">
    <source>
        <dbReference type="Proteomes" id="UP000675881"/>
    </source>
</evidence>
<dbReference type="GO" id="GO:0000228">
    <property type="term" value="C:nuclear chromosome"/>
    <property type="evidence" value="ECO:0007669"/>
    <property type="project" value="TreeGrafter"/>
</dbReference>
<dbReference type="GO" id="GO:0045740">
    <property type="term" value="P:positive regulation of DNA replication"/>
    <property type="evidence" value="ECO:0007669"/>
    <property type="project" value="TreeGrafter"/>
</dbReference>
<evidence type="ECO:0000256" key="11">
    <source>
        <dbReference type="ARBA" id="ARBA00068253"/>
    </source>
</evidence>
<keyword evidence="6" id="KW-0805">Transcription regulation</keyword>
<evidence type="ECO:0000256" key="1">
    <source>
        <dbReference type="ARBA" id="ARBA00004123"/>
    </source>
</evidence>
<evidence type="ECO:0000256" key="3">
    <source>
        <dbReference type="ARBA" id="ARBA00022723"/>
    </source>
</evidence>
<dbReference type="GO" id="GO:0006355">
    <property type="term" value="P:regulation of DNA-templated transcription"/>
    <property type="evidence" value="ECO:0007669"/>
    <property type="project" value="TreeGrafter"/>
</dbReference>
<gene>
    <name evidence="14" type="ORF">LSAA_9432</name>
</gene>
<feature type="compositionally biased region" description="Acidic residues" evidence="12">
    <location>
        <begin position="379"/>
        <end position="388"/>
    </location>
</feature>
<proteinExistence type="predicted"/>
<dbReference type="Pfam" id="PF00439">
    <property type="entry name" value="Bromodomain"/>
    <property type="match status" value="1"/>
</dbReference>
<evidence type="ECO:0000256" key="10">
    <source>
        <dbReference type="ARBA" id="ARBA00023242"/>
    </source>
</evidence>
<feature type="compositionally biased region" description="Acidic residues" evidence="12">
    <location>
        <begin position="399"/>
        <end position="413"/>
    </location>
</feature>
<dbReference type="InterPro" id="IPR001487">
    <property type="entry name" value="Bromodomain"/>
</dbReference>
<feature type="domain" description="Bromo" evidence="13">
    <location>
        <begin position="539"/>
        <end position="609"/>
    </location>
</feature>
<dbReference type="GO" id="GO:0006338">
    <property type="term" value="P:chromatin remodeling"/>
    <property type="evidence" value="ECO:0007669"/>
    <property type="project" value="InterPro"/>
</dbReference>
<dbReference type="Proteomes" id="UP000675881">
    <property type="component" value="Chromosome 5"/>
</dbReference>
<dbReference type="InterPro" id="IPR001965">
    <property type="entry name" value="Znf_PHD"/>
</dbReference>
<protein>
    <recommendedName>
        <fullName evidence="11">Bromodomain adjacent to zinc finger domain protein 1A</fullName>
    </recommendedName>
</protein>
<keyword evidence="3" id="KW-0479">Metal-binding</keyword>
<dbReference type="OrthoDB" id="332390at2759"/>
<evidence type="ECO:0000256" key="7">
    <source>
        <dbReference type="ARBA" id="ARBA00023054"/>
    </source>
</evidence>
<evidence type="ECO:0000256" key="6">
    <source>
        <dbReference type="ARBA" id="ARBA00023015"/>
    </source>
</evidence>
<dbReference type="InterPro" id="IPR013083">
    <property type="entry name" value="Znf_RING/FYVE/PHD"/>
</dbReference>
<dbReference type="AlphaFoldDB" id="A0A7R8H8S1"/>
<feature type="compositionally biased region" description="Low complexity" evidence="12">
    <location>
        <begin position="66"/>
        <end position="89"/>
    </location>
</feature>
<dbReference type="Gene3D" id="3.30.40.10">
    <property type="entry name" value="Zinc/RING finger domain, C3HC4 (zinc finger)"/>
    <property type="match status" value="1"/>
</dbReference>
<dbReference type="GO" id="GO:0008270">
    <property type="term" value="F:zinc ion binding"/>
    <property type="evidence" value="ECO:0007669"/>
    <property type="project" value="UniProtKB-KW"/>
</dbReference>
<feature type="compositionally biased region" description="Basic and acidic residues" evidence="12">
    <location>
        <begin position="252"/>
        <end position="267"/>
    </location>
</feature>
<keyword evidence="10" id="KW-0539">Nucleus</keyword>
<dbReference type="PANTHER" id="PTHR46510:SF1">
    <property type="entry name" value="BROMODOMAIN ADJACENT TO ZINC FINGER DOMAIN PROTEIN 1A"/>
    <property type="match status" value="1"/>
</dbReference>
<dbReference type="PROSITE" id="PS50014">
    <property type="entry name" value="BROMODOMAIN_2"/>
    <property type="match status" value="1"/>
</dbReference>
<dbReference type="FunFam" id="3.30.40.10:FF:000300">
    <property type="entry name" value="Bromodomain adjacent to zinc finger domain protein 1A"/>
    <property type="match status" value="1"/>
</dbReference>